<dbReference type="GO" id="GO:0003677">
    <property type="term" value="F:DNA binding"/>
    <property type="evidence" value="ECO:0007669"/>
    <property type="project" value="InterPro"/>
</dbReference>
<reference evidence="7 8" key="1">
    <citation type="submission" date="2020-02" db="EMBL/GenBank/DDBJ databases">
        <authorList>
            <person name="Kim M.K."/>
        </authorList>
    </citation>
    <scope>NUCLEOTIDE SEQUENCE [LARGE SCALE GENOMIC DNA]</scope>
    <source>
        <strain evidence="7 8">17J57-3</strain>
    </source>
</reference>
<dbReference type="InterPro" id="IPR036388">
    <property type="entry name" value="WH-like_DNA-bd_sf"/>
</dbReference>
<evidence type="ECO:0000259" key="5">
    <source>
        <dbReference type="Pfam" id="PF04542"/>
    </source>
</evidence>
<evidence type="ECO:0000256" key="4">
    <source>
        <dbReference type="ARBA" id="ARBA00023163"/>
    </source>
</evidence>
<sequence>MRAVRTAESDPNEARLVAEVAGRDRRAFESLYRLYFGRLARFLDPKLHHAASVEEVINETMLLVWNKAGSFDGSSKVSTWIFGIAYRRALKALARLDLPVEQEADDEADDNALTPDAALTRSEQRRIVGQAIDALPMEQRTVVHLAYFHDMGYDEIARIMDCPANTVKTRMFHARRRLKRLLAGLESELS</sequence>
<feature type="domain" description="RNA polymerase sigma factor 70 region 4 type 2" evidence="6">
    <location>
        <begin position="126"/>
        <end position="178"/>
    </location>
</feature>
<dbReference type="InterPro" id="IPR013325">
    <property type="entry name" value="RNA_pol_sigma_r2"/>
</dbReference>
<dbReference type="GO" id="GO:0016987">
    <property type="term" value="F:sigma factor activity"/>
    <property type="evidence" value="ECO:0007669"/>
    <property type="project" value="UniProtKB-KW"/>
</dbReference>
<dbReference type="SUPFAM" id="SSF88946">
    <property type="entry name" value="Sigma2 domain of RNA polymerase sigma factors"/>
    <property type="match status" value="1"/>
</dbReference>
<gene>
    <name evidence="7" type="ORF">G3574_27055</name>
</gene>
<dbReference type="InterPro" id="IPR013324">
    <property type="entry name" value="RNA_pol_sigma_r3/r4-like"/>
</dbReference>
<dbReference type="Proteomes" id="UP000482155">
    <property type="component" value="Unassembled WGS sequence"/>
</dbReference>
<name>A0A6B3SYD1_9BURK</name>
<proteinExistence type="inferred from homology"/>
<dbReference type="GO" id="GO:0006352">
    <property type="term" value="P:DNA-templated transcription initiation"/>
    <property type="evidence" value="ECO:0007669"/>
    <property type="project" value="InterPro"/>
</dbReference>
<dbReference type="InterPro" id="IPR007627">
    <property type="entry name" value="RNA_pol_sigma70_r2"/>
</dbReference>
<dbReference type="SUPFAM" id="SSF88659">
    <property type="entry name" value="Sigma3 and sigma4 domains of RNA polymerase sigma factors"/>
    <property type="match status" value="1"/>
</dbReference>
<dbReference type="CDD" id="cd06171">
    <property type="entry name" value="Sigma70_r4"/>
    <property type="match status" value="1"/>
</dbReference>
<dbReference type="InterPro" id="IPR013249">
    <property type="entry name" value="RNA_pol_sigma70_r4_t2"/>
</dbReference>
<keyword evidence="2" id="KW-0805">Transcription regulation</keyword>
<dbReference type="PANTHER" id="PTHR43133:SF32">
    <property type="entry name" value="BLR3042 PROTEIN"/>
    <property type="match status" value="1"/>
</dbReference>
<dbReference type="AlphaFoldDB" id="A0A6B3SYD1"/>
<evidence type="ECO:0000259" key="6">
    <source>
        <dbReference type="Pfam" id="PF08281"/>
    </source>
</evidence>
<evidence type="ECO:0000256" key="2">
    <source>
        <dbReference type="ARBA" id="ARBA00023015"/>
    </source>
</evidence>
<dbReference type="Gene3D" id="1.10.1740.10">
    <property type="match status" value="1"/>
</dbReference>
<dbReference type="EMBL" id="JAAIVB010000085">
    <property type="protein sequence ID" value="NEX64755.1"/>
    <property type="molecule type" value="Genomic_DNA"/>
</dbReference>
<dbReference type="Pfam" id="PF08281">
    <property type="entry name" value="Sigma70_r4_2"/>
    <property type="match status" value="1"/>
</dbReference>
<protein>
    <submittedName>
        <fullName evidence="7">Sigma-70 family RNA polymerase sigma factor</fullName>
    </submittedName>
</protein>
<comment type="similarity">
    <text evidence="1">Belongs to the sigma-70 factor family. ECF subfamily.</text>
</comment>
<keyword evidence="3" id="KW-0731">Sigma factor</keyword>
<dbReference type="NCBIfam" id="TIGR02937">
    <property type="entry name" value="sigma70-ECF"/>
    <property type="match status" value="1"/>
</dbReference>
<evidence type="ECO:0000256" key="3">
    <source>
        <dbReference type="ARBA" id="ARBA00023082"/>
    </source>
</evidence>
<dbReference type="Pfam" id="PF04542">
    <property type="entry name" value="Sigma70_r2"/>
    <property type="match status" value="1"/>
</dbReference>
<organism evidence="7 8">
    <name type="scientific">Noviherbaspirillum galbum</name>
    <dbReference type="NCBI Taxonomy" id="2709383"/>
    <lineage>
        <taxon>Bacteria</taxon>
        <taxon>Pseudomonadati</taxon>
        <taxon>Pseudomonadota</taxon>
        <taxon>Betaproteobacteria</taxon>
        <taxon>Burkholderiales</taxon>
        <taxon>Oxalobacteraceae</taxon>
        <taxon>Noviherbaspirillum</taxon>
    </lineage>
</organism>
<comment type="caution">
    <text evidence="7">The sequence shown here is derived from an EMBL/GenBank/DDBJ whole genome shotgun (WGS) entry which is preliminary data.</text>
</comment>
<dbReference type="RefSeq" id="WP_163968687.1">
    <property type="nucleotide sequence ID" value="NZ_JAAIVB010000085.1"/>
</dbReference>
<evidence type="ECO:0000256" key="1">
    <source>
        <dbReference type="ARBA" id="ARBA00010641"/>
    </source>
</evidence>
<accession>A0A6B3SYD1</accession>
<dbReference type="PANTHER" id="PTHR43133">
    <property type="entry name" value="RNA POLYMERASE ECF-TYPE SIGMA FACTO"/>
    <property type="match status" value="1"/>
</dbReference>
<feature type="domain" description="RNA polymerase sigma-70 region 2" evidence="5">
    <location>
        <begin position="31"/>
        <end position="96"/>
    </location>
</feature>
<dbReference type="InterPro" id="IPR039425">
    <property type="entry name" value="RNA_pol_sigma-70-like"/>
</dbReference>
<evidence type="ECO:0000313" key="7">
    <source>
        <dbReference type="EMBL" id="NEX64755.1"/>
    </source>
</evidence>
<dbReference type="InterPro" id="IPR014284">
    <property type="entry name" value="RNA_pol_sigma-70_dom"/>
</dbReference>
<keyword evidence="8" id="KW-1185">Reference proteome</keyword>
<keyword evidence="4" id="KW-0804">Transcription</keyword>
<evidence type="ECO:0000313" key="8">
    <source>
        <dbReference type="Proteomes" id="UP000482155"/>
    </source>
</evidence>
<dbReference type="Gene3D" id="1.10.10.10">
    <property type="entry name" value="Winged helix-like DNA-binding domain superfamily/Winged helix DNA-binding domain"/>
    <property type="match status" value="1"/>
</dbReference>